<protein>
    <submittedName>
        <fullName evidence="2">Uncharacterized protein</fullName>
    </submittedName>
</protein>
<reference evidence="3" key="1">
    <citation type="journal article" date="2019" name="Int. J. Syst. Evol. Microbiol.">
        <title>The Global Catalogue of Microorganisms (GCM) 10K type strain sequencing project: providing services to taxonomists for standard genome sequencing and annotation.</title>
        <authorList>
            <consortium name="The Broad Institute Genomics Platform"/>
            <consortium name="The Broad Institute Genome Sequencing Center for Infectious Disease"/>
            <person name="Wu L."/>
            <person name="Ma J."/>
        </authorList>
    </citation>
    <scope>NUCLEOTIDE SEQUENCE [LARGE SCALE GENOMIC DNA]</scope>
    <source>
        <strain evidence="3">CCUG 62793</strain>
    </source>
</reference>
<dbReference type="EMBL" id="JBHUIG010000017">
    <property type="protein sequence ID" value="MFD2320001.1"/>
    <property type="molecule type" value="Genomic_DNA"/>
</dbReference>
<sequence>MTAASDYLSKETLEQVSTESFAQNVANYRALLIRWGKEVDADSVDDKRAQLLFKEASMLQEIIQGQMSEARSRGAALGVPRQELEEVVNIYANVLRKLVLRVASSLDLYAPELQGIIDVFEKQPEGSQPQQLKSLVGKVKMARATQGQLISDPAHASLVAPAYLTLMNDIAALVREIAPRASSGGAPPPPPILGAQPSDGGGSDLPRRVQKLEDKMDSVAGDIAVIKNTLTRMEEFLKHSAMKTDIAKVEERLAHTPTKAEMYIAGGTVAVAVIGLMAKGFGWL</sequence>
<accession>A0ABW5EQQ6</accession>
<proteinExistence type="predicted"/>
<evidence type="ECO:0000313" key="3">
    <source>
        <dbReference type="Proteomes" id="UP001597287"/>
    </source>
</evidence>
<organism evidence="2 3">
    <name type="scientific">Delftia deserti</name>
    <dbReference type="NCBI Taxonomy" id="1651218"/>
    <lineage>
        <taxon>Bacteria</taxon>
        <taxon>Pseudomonadati</taxon>
        <taxon>Pseudomonadota</taxon>
        <taxon>Betaproteobacteria</taxon>
        <taxon>Burkholderiales</taxon>
        <taxon>Comamonadaceae</taxon>
        <taxon>Delftia</taxon>
    </lineage>
</organism>
<evidence type="ECO:0000256" key="1">
    <source>
        <dbReference type="SAM" id="MobiDB-lite"/>
    </source>
</evidence>
<name>A0ABW5EQQ6_9BURK</name>
<evidence type="ECO:0000313" key="2">
    <source>
        <dbReference type="EMBL" id="MFD2320001.1"/>
    </source>
</evidence>
<comment type="caution">
    <text evidence="2">The sequence shown here is derived from an EMBL/GenBank/DDBJ whole genome shotgun (WGS) entry which is preliminary data.</text>
</comment>
<dbReference type="RefSeq" id="WP_380106827.1">
    <property type="nucleotide sequence ID" value="NZ_JBHSIH010000001.1"/>
</dbReference>
<feature type="region of interest" description="Disordered" evidence="1">
    <location>
        <begin position="180"/>
        <end position="207"/>
    </location>
</feature>
<gene>
    <name evidence="2" type="ORF">ACFSPV_14935</name>
</gene>
<keyword evidence="3" id="KW-1185">Reference proteome</keyword>
<dbReference type="Proteomes" id="UP001597287">
    <property type="component" value="Unassembled WGS sequence"/>
</dbReference>